<accession>A0A7G5EH51</accession>
<feature type="chain" id="PRO_5028915444" description="DUF3108 domain-containing protein" evidence="2">
    <location>
        <begin position="23"/>
        <end position="257"/>
    </location>
</feature>
<evidence type="ECO:0000313" key="4">
    <source>
        <dbReference type="Proteomes" id="UP000515240"/>
    </source>
</evidence>
<reference evidence="3 4" key="1">
    <citation type="journal article" date="2020" name="G3 (Bethesda)">
        <title>CeMbio - The Caenorhabditis elegans Microbiome Resource.</title>
        <authorList>
            <person name="Dirksen P."/>
            <person name="Assie A."/>
            <person name="Zimmermann J."/>
            <person name="Zhang F."/>
            <person name="Tietje A.M."/>
            <person name="Marsh S.A."/>
            <person name="Felix M.A."/>
            <person name="Shapira M."/>
            <person name="Kaleta C."/>
            <person name="Schulenburg H."/>
            <person name="Samuel B."/>
        </authorList>
    </citation>
    <scope>NUCLEOTIDE SEQUENCE [LARGE SCALE GENOMIC DNA]</scope>
    <source>
        <strain evidence="3 4">BIGb0172</strain>
    </source>
</reference>
<gene>
    <name evidence="3" type="ORF">HS961_11065</name>
</gene>
<feature type="compositionally biased region" description="Basic and acidic residues" evidence="1">
    <location>
        <begin position="236"/>
        <end position="249"/>
    </location>
</feature>
<name>A0A7G5EH51_9BURK</name>
<dbReference type="RefSeq" id="WP_182327881.1">
    <property type="nucleotide sequence ID" value="NZ_CP058554.1"/>
</dbReference>
<dbReference type="PROSITE" id="PS51257">
    <property type="entry name" value="PROKAR_LIPOPROTEIN"/>
    <property type="match status" value="1"/>
</dbReference>
<evidence type="ECO:0008006" key="5">
    <source>
        <dbReference type="Google" id="ProtNLM"/>
    </source>
</evidence>
<dbReference type="EMBL" id="CP058554">
    <property type="protein sequence ID" value="QMV73326.1"/>
    <property type="molecule type" value="Genomic_DNA"/>
</dbReference>
<proteinExistence type="predicted"/>
<feature type="region of interest" description="Disordered" evidence="1">
    <location>
        <begin position="236"/>
        <end position="257"/>
    </location>
</feature>
<protein>
    <recommendedName>
        <fullName evidence="5">DUF3108 domain-containing protein</fullName>
    </recommendedName>
</protein>
<evidence type="ECO:0000256" key="2">
    <source>
        <dbReference type="SAM" id="SignalP"/>
    </source>
</evidence>
<evidence type="ECO:0000313" key="3">
    <source>
        <dbReference type="EMBL" id="QMV73326.1"/>
    </source>
</evidence>
<keyword evidence="4" id="KW-1185">Reference proteome</keyword>
<dbReference type="KEGG" id="cpis:HS961_11065"/>
<dbReference type="Proteomes" id="UP000515240">
    <property type="component" value="Chromosome"/>
</dbReference>
<dbReference type="AlphaFoldDB" id="A0A7G5EH51"/>
<organism evidence="3 4">
    <name type="scientific">Comamonas piscis</name>
    <dbReference type="NCBI Taxonomy" id="1562974"/>
    <lineage>
        <taxon>Bacteria</taxon>
        <taxon>Pseudomonadati</taxon>
        <taxon>Pseudomonadota</taxon>
        <taxon>Betaproteobacteria</taxon>
        <taxon>Burkholderiales</taxon>
        <taxon>Comamonadaceae</taxon>
        <taxon>Comamonas</taxon>
    </lineage>
</organism>
<evidence type="ECO:0000256" key="1">
    <source>
        <dbReference type="SAM" id="MobiDB-lite"/>
    </source>
</evidence>
<sequence>MNQKKLHLTVIASVLGSALLSACGGGGGGDETNPSVPAPVQADSEACVNKALYTAGTFVEYVNVGSAGESEEVIITVQPYTSTRSSVPMVQYWTGLLFDRNPAVLYSVEQDFVVEHGATFGDVATQWITPPVRRPIRMQTGDVFRSDTISNMYDSIAPDTPYGKTRSQAEKTYVGREIVETALGRFEACRFQINRKSTFGLDEPTQTVISSRLTQWVAATAPYRGLILKYDLTSQREGEPETHTQREISKVTTFDLK</sequence>
<feature type="signal peptide" evidence="2">
    <location>
        <begin position="1"/>
        <end position="22"/>
    </location>
</feature>
<keyword evidence="2" id="KW-0732">Signal</keyword>